<dbReference type="Proteomes" id="UP000490386">
    <property type="component" value="Unassembled WGS sequence"/>
</dbReference>
<feature type="chain" id="PRO_5039554282" evidence="1">
    <location>
        <begin position="24"/>
        <end position="125"/>
    </location>
</feature>
<evidence type="ECO:0000313" key="2">
    <source>
        <dbReference type="EMBL" id="KAB1638927.1"/>
    </source>
</evidence>
<dbReference type="AlphaFoldDB" id="A0A7J5B4B8"/>
<sequence>MKHQALKWMSCAVLLVVPGVLLTACDYLRDDVTLAGVWDTEAPTILTSQEDVTAQACEGAGACVEAFSSDQADAFKFSSKEDADAARIEGDVQIRDIFLIRWKQDIPAQDKEYIEYMLRNSGTSE</sequence>
<name>A0A7J5B4B8_9MICO</name>
<comment type="caution">
    <text evidence="2">The sequence shown here is derived from an EMBL/GenBank/DDBJ whole genome shotgun (WGS) entry which is preliminary data.</text>
</comment>
<dbReference type="PROSITE" id="PS51257">
    <property type="entry name" value="PROKAR_LIPOPROTEIN"/>
    <property type="match status" value="1"/>
</dbReference>
<gene>
    <name evidence="2" type="ORF">F8O03_00785</name>
</gene>
<evidence type="ECO:0000256" key="1">
    <source>
        <dbReference type="SAM" id="SignalP"/>
    </source>
</evidence>
<dbReference type="OrthoDB" id="5118232at2"/>
<proteinExistence type="predicted"/>
<accession>A0A7J5B4B8</accession>
<reference evidence="2 3" key="1">
    <citation type="submission" date="2019-09" db="EMBL/GenBank/DDBJ databases">
        <title>Phylogeny of genus Pseudoclavibacter and closely related genus.</title>
        <authorList>
            <person name="Li Y."/>
        </authorList>
    </citation>
    <scope>NUCLEOTIDE SEQUENCE [LARGE SCALE GENOMIC DNA]</scope>
    <source>
        <strain evidence="2 3">THG-MD12</strain>
    </source>
</reference>
<dbReference type="EMBL" id="WBJX01000001">
    <property type="protein sequence ID" value="KAB1638927.1"/>
    <property type="molecule type" value="Genomic_DNA"/>
</dbReference>
<dbReference type="RefSeq" id="WP_151421973.1">
    <property type="nucleotide sequence ID" value="NZ_CANKVH010000004.1"/>
</dbReference>
<organism evidence="2 3">
    <name type="scientific">Pseudoclavibacter terrae</name>
    <dbReference type="NCBI Taxonomy" id="1530195"/>
    <lineage>
        <taxon>Bacteria</taxon>
        <taxon>Bacillati</taxon>
        <taxon>Actinomycetota</taxon>
        <taxon>Actinomycetes</taxon>
        <taxon>Micrococcales</taxon>
        <taxon>Microbacteriaceae</taxon>
        <taxon>Pseudoclavibacter</taxon>
    </lineage>
</organism>
<evidence type="ECO:0000313" key="3">
    <source>
        <dbReference type="Proteomes" id="UP000490386"/>
    </source>
</evidence>
<protein>
    <submittedName>
        <fullName evidence="2">Uncharacterized protein</fullName>
    </submittedName>
</protein>
<feature type="signal peptide" evidence="1">
    <location>
        <begin position="1"/>
        <end position="23"/>
    </location>
</feature>
<keyword evidence="3" id="KW-1185">Reference proteome</keyword>
<keyword evidence="1" id="KW-0732">Signal</keyword>